<proteinExistence type="predicted"/>
<dbReference type="RefSeq" id="WP_259436246.1">
    <property type="nucleotide sequence ID" value="NZ_CP103866.1"/>
</dbReference>
<feature type="chain" id="PRO_5045307065" description="Secreted protein" evidence="1">
    <location>
        <begin position="26"/>
        <end position="125"/>
    </location>
</feature>
<sequence length="125" mass="13898">MKKKRFVLLMLVAFCVALVPTSALAVGWNYDLVLWDHWGSSEVTTAYPYLACTITNELGKGFARVEVKQNGEWKNALYQTPEQPSLSKNTKVTIRTPANSSSVYRVFIWTQISGARGGVSCKGSY</sequence>
<evidence type="ECO:0000256" key="1">
    <source>
        <dbReference type="SAM" id="SignalP"/>
    </source>
</evidence>
<dbReference type="EMBL" id="CP103866">
    <property type="protein sequence ID" value="UWE04149.1"/>
    <property type="molecule type" value="Genomic_DNA"/>
</dbReference>
<feature type="signal peptide" evidence="1">
    <location>
        <begin position="1"/>
        <end position="25"/>
    </location>
</feature>
<protein>
    <recommendedName>
        <fullName evidence="4">Secreted protein</fullName>
    </recommendedName>
</protein>
<gene>
    <name evidence="2" type="ORF">NYR52_02995</name>
</gene>
<keyword evidence="1" id="KW-0732">Signal</keyword>
<dbReference type="Proteomes" id="UP001058650">
    <property type="component" value="Chromosome"/>
</dbReference>
<organism evidence="2 3">
    <name type="scientific">Laceyella sacchari</name>
    <name type="common">Thermoactinomyces thalpophilus</name>
    <dbReference type="NCBI Taxonomy" id="37482"/>
    <lineage>
        <taxon>Bacteria</taxon>
        <taxon>Bacillati</taxon>
        <taxon>Bacillota</taxon>
        <taxon>Bacilli</taxon>
        <taxon>Bacillales</taxon>
        <taxon>Thermoactinomycetaceae</taxon>
        <taxon>Laceyella</taxon>
    </lineage>
</organism>
<keyword evidence="3" id="KW-1185">Reference proteome</keyword>
<evidence type="ECO:0000313" key="3">
    <source>
        <dbReference type="Proteomes" id="UP001058650"/>
    </source>
</evidence>
<reference evidence="2" key="1">
    <citation type="submission" date="2022-08" db="EMBL/GenBank/DDBJ databases">
        <title>The complete genome sequence of the thermophilic bacterium Laceyella sacchari FBKL4.010 reveals the basis for tetramethylpyrazine biosynthesis in Moutai-flavor Daqu.</title>
        <authorList>
            <person name="Li D."/>
            <person name="Huang W."/>
            <person name="Wang C."/>
            <person name="Qiu S."/>
        </authorList>
    </citation>
    <scope>NUCLEOTIDE SEQUENCE</scope>
    <source>
        <strain evidence="2">FBKL4.014</strain>
    </source>
</reference>
<evidence type="ECO:0000313" key="2">
    <source>
        <dbReference type="EMBL" id="UWE04149.1"/>
    </source>
</evidence>
<accession>A0ABY5U3G5</accession>
<name>A0ABY5U3G5_LACSH</name>
<evidence type="ECO:0008006" key="4">
    <source>
        <dbReference type="Google" id="ProtNLM"/>
    </source>
</evidence>